<dbReference type="Ensembl" id="ENSCMMT00000002832.1">
    <property type="protein sequence ID" value="ENSCMMP00000002516.1"/>
    <property type="gene ID" value="ENSCMMG00000001639.1"/>
</dbReference>
<dbReference type="GO" id="GO:0000149">
    <property type="term" value="F:SNARE binding"/>
    <property type="evidence" value="ECO:0007669"/>
    <property type="project" value="TreeGrafter"/>
</dbReference>
<reference evidence="2" key="3">
    <citation type="submission" date="2025-09" db="UniProtKB">
        <authorList>
            <consortium name="Ensembl"/>
        </authorList>
    </citation>
    <scope>IDENTIFICATION</scope>
</reference>
<dbReference type="Proteomes" id="UP000694556">
    <property type="component" value="Chromosome 5"/>
</dbReference>
<name>A0A8C3B8N6_CAIMO</name>
<reference evidence="2" key="2">
    <citation type="submission" date="2025-08" db="UniProtKB">
        <authorList>
            <consortium name="Ensembl"/>
        </authorList>
    </citation>
    <scope>IDENTIFICATION</scope>
</reference>
<reference evidence="2" key="1">
    <citation type="submission" date="2018-09" db="EMBL/GenBank/DDBJ databases">
        <title>Common duck and Muscovy duck high density SNP chip.</title>
        <authorList>
            <person name="Vignal A."/>
            <person name="Thebault N."/>
            <person name="Warren W.C."/>
        </authorList>
    </citation>
    <scope>NUCLEOTIDE SEQUENCE [LARGE SCALE GENOMIC DNA]</scope>
</reference>
<evidence type="ECO:0000313" key="2">
    <source>
        <dbReference type="Ensembl" id="ENSCMMP00000002516.1"/>
    </source>
</evidence>
<dbReference type="PANTHER" id="PTHR21292:SF14">
    <property type="entry name" value="EXOCYST COMPLEX COMPONENT 3-LIKE PROTEIN 4"/>
    <property type="match status" value="1"/>
</dbReference>
<dbReference type="AlphaFoldDB" id="A0A8C3B8N6"/>
<protein>
    <submittedName>
        <fullName evidence="2">Exocyst complex component 3 like 4</fullName>
    </submittedName>
</protein>
<dbReference type="GO" id="GO:0000145">
    <property type="term" value="C:exocyst"/>
    <property type="evidence" value="ECO:0007669"/>
    <property type="project" value="InterPro"/>
</dbReference>
<organism evidence="2 3">
    <name type="scientific">Cairina moschata</name>
    <name type="common">Muscovy duck</name>
    <dbReference type="NCBI Taxonomy" id="8855"/>
    <lineage>
        <taxon>Eukaryota</taxon>
        <taxon>Metazoa</taxon>
        <taxon>Chordata</taxon>
        <taxon>Craniata</taxon>
        <taxon>Vertebrata</taxon>
        <taxon>Euteleostomi</taxon>
        <taxon>Archelosauria</taxon>
        <taxon>Archosauria</taxon>
        <taxon>Dinosauria</taxon>
        <taxon>Saurischia</taxon>
        <taxon>Theropoda</taxon>
        <taxon>Coelurosauria</taxon>
        <taxon>Aves</taxon>
        <taxon>Neognathae</taxon>
        <taxon>Galloanserae</taxon>
        <taxon>Anseriformes</taxon>
        <taxon>Anatidae</taxon>
        <taxon>Anatinae</taxon>
        <taxon>Cairina</taxon>
    </lineage>
</organism>
<evidence type="ECO:0000313" key="3">
    <source>
        <dbReference type="Proteomes" id="UP000694556"/>
    </source>
</evidence>
<dbReference type="GO" id="GO:0006887">
    <property type="term" value="P:exocytosis"/>
    <property type="evidence" value="ECO:0007669"/>
    <property type="project" value="InterPro"/>
</dbReference>
<accession>A0A8C3B8N6</accession>
<evidence type="ECO:0000256" key="1">
    <source>
        <dbReference type="SAM" id="MobiDB-lite"/>
    </source>
</evidence>
<proteinExistence type="predicted"/>
<dbReference type="PANTHER" id="PTHR21292">
    <property type="entry name" value="EXOCYST COMPLEX COMPONENT SEC6-RELATED"/>
    <property type="match status" value="1"/>
</dbReference>
<dbReference type="InterPro" id="IPR010326">
    <property type="entry name" value="EXOC3/Sec6"/>
</dbReference>
<dbReference type="Gene3D" id="1.10.357.50">
    <property type="match status" value="1"/>
</dbReference>
<keyword evidence="3" id="KW-1185">Reference proteome</keyword>
<feature type="region of interest" description="Disordered" evidence="1">
    <location>
        <begin position="1"/>
        <end position="42"/>
    </location>
</feature>
<sequence length="659" mass="75056">MSIKMKLSPITVASEPASPTKSEGKEMEVAPELGSPTLHGENIGLLERGLKTMLSIRKSKQSLKKEKKQEGTGTLRKKRLSFLSSKNYEENKTTVPNDLEEVVDTIETEPIEGKPLSVMEINELIQKQKLLEAFASIKYMEDETIAERDADKYKDNPQEFVRKTKDVDLLYNSIKDMIQSIVVGTLEHPTIEEATLASLVTLIAREEAAHPNAGSTPGSDLLGSPRRWREEWREAINESARKRVLRVPLASKEEESSWLDIHLCFLQKHLSEDLLKIKLSVKKCYPEEYQVCDIYVEAFHKAIASHLQDLSQRVLEFNELYSLLDWVANTYRSELFLGHPDLKPEVKTENLSLLLTPADWDRLKNDYITSVKGKIKSYFGNILRLEVTEKWEKEVHPEVEDNLYHSSLSFDIQTIIGEHMKISGAISKSLKAKTLELCLAELHEFIPRFGEEFMEWHAARDSPVFVPYFAAYINSFHHLVSGLETVFNVNTEELQKILASLTKNFRNMFLNKLRTKTQGSDSDWLLPALHHIANIIGEKKKDRIKEHVKELSQDYPDISKLHQEATAPTDLEACSYPSPTTGCTAWWHYIPAAVLLKENKFILFYLKPSYFCSFIHYHGDIAPTVQSHHVVSGGGGCCLPPPLEFEPSAFGPDPQFWCS</sequence>
<dbReference type="GO" id="GO:0051601">
    <property type="term" value="P:exocyst localization"/>
    <property type="evidence" value="ECO:0007669"/>
    <property type="project" value="TreeGrafter"/>
</dbReference>
<dbReference type="Pfam" id="PF06046">
    <property type="entry name" value="Sec6"/>
    <property type="match status" value="1"/>
</dbReference>